<dbReference type="GO" id="GO:0102965">
    <property type="term" value="F:alcohol-forming long-chain fatty acyl-CoA reductase activity"/>
    <property type="evidence" value="ECO:0007669"/>
    <property type="project" value="UniProtKB-EC"/>
</dbReference>
<comment type="similarity">
    <text evidence="1">Belongs to the fatty acyl-CoA reductase family.</text>
</comment>
<evidence type="ECO:0000313" key="3">
    <source>
        <dbReference type="EMBL" id="JAV96740.1"/>
    </source>
</evidence>
<dbReference type="InterPro" id="IPR036291">
    <property type="entry name" value="NAD(P)-bd_dom_sf"/>
</dbReference>
<dbReference type="PANTHER" id="PTHR11011:SF24">
    <property type="entry name" value="FATTY ACYL-COA REDUCTASE"/>
    <property type="match status" value="1"/>
</dbReference>
<dbReference type="Pfam" id="PF07993">
    <property type="entry name" value="NAD_binding_4"/>
    <property type="match status" value="1"/>
</dbReference>
<dbReference type="SUPFAM" id="SSF51735">
    <property type="entry name" value="NAD(P)-binding Rossmann-fold domains"/>
    <property type="match status" value="1"/>
</dbReference>
<dbReference type="GO" id="GO:0005777">
    <property type="term" value="C:peroxisome"/>
    <property type="evidence" value="ECO:0007669"/>
    <property type="project" value="TreeGrafter"/>
</dbReference>
<feature type="domain" description="Thioester reductase (TE)" evidence="2">
    <location>
        <begin position="1"/>
        <end position="126"/>
    </location>
</feature>
<keyword evidence="1" id="KW-0444">Lipid biosynthesis</keyword>
<dbReference type="InterPro" id="IPR026055">
    <property type="entry name" value="FAR"/>
</dbReference>
<comment type="function">
    <text evidence="1">Catalyzes the reduction of fatty acyl-CoA to fatty alcohols.</text>
</comment>
<evidence type="ECO:0000256" key="1">
    <source>
        <dbReference type="RuleBase" id="RU363097"/>
    </source>
</evidence>
<dbReference type="EC" id="1.2.1.84" evidence="1"/>
<comment type="catalytic activity">
    <reaction evidence="1">
        <text>a long-chain fatty acyl-CoA + 2 NADPH + 2 H(+) = a long-chain primary fatty alcohol + 2 NADP(+) + CoA</text>
        <dbReference type="Rhea" id="RHEA:52716"/>
        <dbReference type="ChEBI" id="CHEBI:15378"/>
        <dbReference type="ChEBI" id="CHEBI:57287"/>
        <dbReference type="ChEBI" id="CHEBI:57783"/>
        <dbReference type="ChEBI" id="CHEBI:58349"/>
        <dbReference type="ChEBI" id="CHEBI:77396"/>
        <dbReference type="ChEBI" id="CHEBI:83139"/>
        <dbReference type="EC" id="1.2.1.84"/>
    </reaction>
</comment>
<organism evidence="3">
    <name type="scientific">Photinus pyralis</name>
    <name type="common">Common eastern firefly</name>
    <name type="synonym">Lampyris pyralis</name>
    <dbReference type="NCBI Taxonomy" id="7054"/>
    <lineage>
        <taxon>Eukaryota</taxon>
        <taxon>Metazoa</taxon>
        <taxon>Ecdysozoa</taxon>
        <taxon>Arthropoda</taxon>
        <taxon>Hexapoda</taxon>
        <taxon>Insecta</taxon>
        <taxon>Pterygota</taxon>
        <taxon>Neoptera</taxon>
        <taxon>Endopterygota</taxon>
        <taxon>Coleoptera</taxon>
        <taxon>Polyphaga</taxon>
        <taxon>Elateriformia</taxon>
        <taxon>Elateroidea</taxon>
        <taxon>Lampyridae</taxon>
        <taxon>Lampyrinae</taxon>
        <taxon>Photinus</taxon>
    </lineage>
</organism>
<protein>
    <recommendedName>
        <fullName evidence="1">Fatty acyl-CoA reductase</fullName>
        <ecNumber evidence="1">1.2.1.84</ecNumber>
    </recommendedName>
</protein>
<keyword evidence="1" id="KW-0521">NADP</keyword>
<dbReference type="PANTHER" id="PTHR11011">
    <property type="entry name" value="MALE STERILITY PROTEIN 2-RELATED"/>
    <property type="match status" value="1"/>
</dbReference>
<dbReference type="EMBL" id="GEZM01003550">
    <property type="protein sequence ID" value="JAV96740.1"/>
    <property type="molecule type" value="Transcribed_RNA"/>
</dbReference>
<reference evidence="3" key="1">
    <citation type="journal article" date="2016" name="Sci. Rep.">
        <title>Molecular characterization of firefly nuptial gifts: a multi-omics approach sheds light on postcopulatory sexual selection.</title>
        <authorList>
            <person name="Al-Wathiqui N."/>
            <person name="Fallon T.R."/>
            <person name="South A."/>
            <person name="Weng J.K."/>
            <person name="Lewis S.M."/>
        </authorList>
    </citation>
    <scope>NUCLEOTIDE SEQUENCE</scope>
</reference>
<dbReference type="GO" id="GO:0080019">
    <property type="term" value="F:alcohol-forming very long-chain fatty acyl-CoA reductase activity"/>
    <property type="evidence" value="ECO:0007669"/>
    <property type="project" value="InterPro"/>
</dbReference>
<sequence length="142" mass="16051">MGLSKSDEDLLIENVSVVFNGAASVRFDDTLKYAVLMNTRGTRELLNLVCNVDHQVVDERLYPPHADWRKTIEIAENIEEHHLQVLTEKYIGALPNTYTFSKSLAEHCVTDLCTGKIPAVVFRPSIGKRDERSSSFVVKRAF</sequence>
<dbReference type="AlphaFoldDB" id="A0A1Y1NIM9"/>
<dbReference type="InterPro" id="IPR013120">
    <property type="entry name" value="FAR_NAD-bd"/>
</dbReference>
<dbReference type="Gene3D" id="3.40.50.720">
    <property type="entry name" value="NAD(P)-binding Rossmann-like Domain"/>
    <property type="match status" value="1"/>
</dbReference>
<accession>A0A1Y1NIM9</accession>
<keyword evidence="1" id="KW-0443">Lipid metabolism</keyword>
<dbReference type="GO" id="GO:0035336">
    <property type="term" value="P:long-chain fatty-acyl-CoA metabolic process"/>
    <property type="evidence" value="ECO:0007669"/>
    <property type="project" value="TreeGrafter"/>
</dbReference>
<name>A0A1Y1NIM9_PHOPY</name>
<keyword evidence="1" id="KW-0560">Oxidoreductase</keyword>
<dbReference type="EMBL" id="GEZM01003551">
    <property type="protein sequence ID" value="JAV96737.1"/>
    <property type="molecule type" value="Transcribed_RNA"/>
</dbReference>
<proteinExistence type="inferred from homology"/>
<evidence type="ECO:0000259" key="2">
    <source>
        <dbReference type="Pfam" id="PF07993"/>
    </source>
</evidence>